<evidence type="ECO:0000313" key="2">
    <source>
        <dbReference type="Proteomes" id="UP001303046"/>
    </source>
</evidence>
<organism evidence="1 2">
    <name type="scientific">Necator americanus</name>
    <name type="common">Human hookworm</name>
    <dbReference type="NCBI Taxonomy" id="51031"/>
    <lineage>
        <taxon>Eukaryota</taxon>
        <taxon>Metazoa</taxon>
        <taxon>Ecdysozoa</taxon>
        <taxon>Nematoda</taxon>
        <taxon>Chromadorea</taxon>
        <taxon>Rhabditida</taxon>
        <taxon>Rhabditina</taxon>
        <taxon>Rhabditomorpha</taxon>
        <taxon>Strongyloidea</taxon>
        <taxon>Ancylostomatidae</taxon>
        <taxon>Bunostominae</taxon>
        <taxon>Necator</taxon>
    </lineage>
</organism>
<proteinExistence type="predicted"/>
<evidence type="ECO:0000313" key="1">
    <source>
        <dbReference type="EMBL" id="KAK6734315.1"/>
    </source>
</evidence>
<name>A0ABR1C949_NECAM</name>
<gene>
    <name evidence="1" type="primary">Necator_chrII.g5639</name>
    <name evidence="1" type="ORF">RB195_017846</name>
</gene>
<dbReference type="EMBL" id="JAVFWL010000002">
    <property type="protein sequence ID" value="KAK6734315.1"/>
    <property type="molecule type" value="Genomic_DNA"/>
</dbReference>
<accession>A0ABR1C949</accession>
<reference evidence="1 2" key="1">
    <citation type="submission" date="2023-08" db="EMBL/GenBank/DDBJ databases">
        <title>A Necator americanus chromosomal reference genome.</title>
        <authorList>
            <person name="Ilik V."/>
            <person name="Petrzelkova K.J."/>
            <person name="Pardy F."/>
            <person name="Fuh T."/>
            <person name="Niatou-Singa F.S."/>
            <person name="Gouil Q."/>
            <person name="Baker L."/>
            <person name="Ritchie M.E."/>
            <person name="Jex A.R."/>
            <person name="Gazzola D."/>
            <person name="Li H."/>
            <person name="Toshio Fujiwara R."/>
            <person name="Zhan B."/>
            <person name="Aroian R.V."/>
            <person name="Pafco B."/>
            <person name="Schwarz E.M."/>
        </authorList>
    </citation>
    <scope>NUCLEOTIDE SEQUENCE [LARGE SCALE GENOMIC DNA]</scope>
    <source>
        <strain evidence="1 2">Aroian</strain>
        <tissue evidence="1">Whole animal</tissue>
    </source>
</reference>
<protein>
    <submittedName>
        <fullName evidence="1">Uncharacterized protein</fullName>
    </submittedName>
</protein>
<comment type="caution">
    <text evidence="1">The sequence shown here is derived from an EMBL/GenBank/DDBJ whole genome shotgun (WGS) entry which is preliminary data.</text>
</comment>
<keyword evidence="2" id="KW-1185">Reference proteome</keyword>
<dbReference type="Proteomes" id="UP001303046">
    <property type="component" value="Unassembled WGS sequence"/>
</dbReference>
<sequence>MISVISVNLTKSVNQQSECPTACVVQKEKSYQQYQIALNQAVPALQNHPDELYSLSMQQPAQVVFPVAAPVMAIHCSKVQVLLWEHTHFEGKNAVTLIPSTAQRQKFLEEHKLQALHGNGRFYLIDGLKDLRRKVDSAWKIQKNGGSYNSLSSMAGKWRKLSEIGK</sequence>